<dbReference type="PROSITE" id="PS00107">
    <property type="entry name" value="PROTEIN_KINASE_ATP"/>
    <property type="match status" value="1"/>
</dbReference>
<dbReference type="SMART" id="SM00220">
    <property type="entry name" value="S_TKc"/>
    <property type="match status" value="1"/>
</dbReference>
<feature type="domain" description="Protein kinase" evidence="7">
    <location>
        <begin position="718"/>
        <end position="983"/>
    </location>
</feature>
<dbReference type="Pfam" id="PF07714">
    <property type="entry name" value="PK_Tyr_Ser-Thr"/>
    <property type="match status" value="1"/>
</dbReference>
<dbReference type="Proteomes" id="UP001159405">
    <property type="component" value="Unassembled WGS sequence"/>
</dbReference>
<evidence type="ECO:0000313" key="8">
    <source>
        <dbReference type="EMBL" id="CAH3130368.1"/>
    </source>
</evidence>
<feature type="coiled-coil region" evidence="6">
    <location>
        <begin position="417"/>
        <end position="451"/>
    </location>
</feature>
<evidence type="ECO:0000256" key="2">
    <source>
        <dbReference type="ARBA" id="ARBA00022527"/>
    </source>
</evidence>
<evidence type="ECO:0000256" key="1">
    <source>
        <dbReference type="ARBA" id="ARBA00008171"/>
    </source>
</evidence>
<keyword evidence="9" id="KW-1185">Reference proteome</keyword>
<evidence type="ECO:0000256" key="3">
    <source>
        <dbReference type="ARBA" id="ARBA00022741"/>
    </source>
</evidence>
<dbReference type="Pfam" id="PF00350">
    <property type="entry name" value="Dynamin_N"/>
    <property type="match status" value="1"/>
</dbReference>
<gene>
    <name evidence="8" type="ORF">PLOB_00034628</name>
</gene>
<organism evidence="8 9">
    <name type="scientific">Porites lobata</name>
    <dbReference type="NCBI Taxonomy" id="104759"/>
    <lineage>
        <taxon>Eukaryota</taxon>
        <taxon>Metazoa</taxon>
        <taxon>Cnidaria</taxon>
        <taxon>Anthozoa</taxon>
        <taxon>Hexacorallia</taxon>
        <taxon>Scleractinia</taxon>
        <taxon>Fungiina</taxon>
        <taxon>Poritidae</taxon>
        <taxon>Porites</taxon>
    </lineage>
</organism>
<dbReference type="InterPro" id="IPR001245">
    <property type="entry name" value="Ser-Thr/Tyr_kinase_cat_dom"/>
</dbReference>
<dbReference type="SUPFAM" id="SSF52540">
    <property type="entry name" value="P-loop containing nucleoside triphosphate hydrolases"/>
    <property type="match status" value="1"/>
</dbReference>
<dbReference type="InterPro" id="IPR000719">
    <property type="entry name" value="Prot_kinase_dom"/>
</dbReference>
<comment type="caution">
    <text evidence="8">The sequence shown here is derived from an EMBL/GenBank/DDBJ whole genome shotgun (WGS) entry which is preliminary data.</text>
</comment>
<reference evidence="8 9" key="1">
    <citation type="submission" date="2022-05" db="EMBL/GenBank/DDBJ databases">
        <authorList>
            <consortium name="Genoscope - CEA"/>
            <person name="William W."/>
        </authorList>
    </citation>
    <scope>NUCLEOTIDE SEQUENCE [LARGE SCALE GENOMIC DNA]</scope>
</reference>
<keyword evidence="3 5" id="KW-0547">Nucleotide-binding</keyword>
<dbReference type="EMBL" id="CALNXK010000048">
    <property type="protein sequence ID" value="CAH3130368.1"/>
    <property type="molecule type" value="Genomic_DNA"/>
</dbReference>
<dbReference type="InterPro" id="IPR027417">
    <property type="entry name" value="P-loop_NTPase"/>
</dbReference>
<dbReference type="Gene3D" id="3.40.50.300">
    <property type="entry name" value="P-loop containing nucleotide triphosphate hydrolases"/>
    <property type="match status" value="1"/>
</dbReference>
<evidence type="ECO:0000256" key="6">
    <source>
        <dbReference type="SAM" id="Coils"/>
    </source>
</evidence>
<keyword evidence="4 5" id="KW-0067">ATP-binding</keyword>
<accession>A0ABN8P2Y4</accession>
<comment type="similarity">
    <text evidence="1">Belongs to the protein kinase superfamily. TKL Ser/Thr protein kinase family. ROCO subfamily.</text>
</comment>
<dbReference type="PANTHER" id="PTHR26392">
    <property type="entry name" value="MITOGEN-ACTIVATED PROTEIN KINASE KINASE KINASE 7-RELATED"/>
    <property type="match status" value="1"/>
</dbReference>
<dbReference type="PROSITE" id="PS51257">
    <property type="entry name" value="PROKAR_LIPOPROTEIN"/>
    <property type="match status" value="1"/>
</dbReference>
<keyword evidence="6" id="KW-0175">Coiled coil</keyword>
<evidence type="ECO:0000313" key="9">
    <source>
        <dbReference type="Proteomes" id="UP001159405"/>
    </source>
</evidence>
<dbReference type="InterPro" id="IPR008271">
    <property type="entry name" value="Ser/Thr_kinase_AS"/>
</dbReference>
<dbReference type="PANTHER" id="PTHR26392:SF92">
    <property type="entry name" value="PROTEIN KINASE DOMAIN-CONTAINING PROTEIN"/>
    <property type="match status" value="1"/>
</dbReference>
<dbReference type="SUPFAM" id="SSF56112">
    <property type="entry name" value="Protein kinase-like (PK-like)"/>
    <property type="match status" value="1"/>
</dbReference>
<name>A0ABN8P2Y4_9CNID</name>
<protein>
    <recommendedName>
        <fullName evidence="7">Protein kinase domain-containing protein</fullName>
    </recommendedName>
</protein>
<keyword evidence="2" id="KW-0808">Transferase</keyword>
<proteinExistence type="inferred from homology"/>
<dbReference type="PROSITE" id="PS50011">
    <property type="entry name" value="PROTEIN_KINASE_DOM"/>
    <property type="match status" value="1"/>
</dbReference>
<dbReference type="PROSITE" id="PS00108">
    <property type="entry name" value="PROTEIN_KINASE_ST"/>
    <property type="match status" value="1"/>
</dbReference>
<evidence type="ECO:0000256" key="5">
    <source>
        <dbReference type="PROSITE-ProRule" id="PRU10141"/>
    </source>
</evidence>
<evidence type="ECO:0000256" key="4">
    <source>
        <dbReference type="ARBA" id="ARBA00022840"/>
    </source>
</evidence>
<dbReference type="InterPro" id="IPR017441">
    <property type="entry name" value="Protein_kinase_ATP_BS"/>
</dbReference>
<dbReference type="Gene3D" id="1.10.510.10">
    <property type="entry name" value="Transferase(Phosphotransferase) domain 1"/>
    <property type="match status" value="1"/>
</dbReference>
<feature type="binding site" evidence="5">
    <location>
        <position position="750"/>
    </location>
    <ligand>
        <name>ATP</name>
        <dbReference type="ChEBI" id="CHEBI:30616"/>
    </ligand>
</feature>
<sequence length="993" mass="113831">MASAGKAKSIDNMNMVEICGMMLALGLSCDKLTTLDEMRSRLRTKLNQAEKTTSWSAGQAFAVLSRVKEEVARKRQALLNFYTEAEALLGKMDEKMLSLLQKHIKNLKETMRWHEKQLRATKYFLLFAGEMSSGKSSLINLILGVEILPCADISTTSTLCELKFGEERKMVVHFKDKDPETGLETKTIPLDEQTGYLEQISNYVHKKGSIYKKVELFWPHELLQNDIVIIDSPGVGESDEMDNMVIQYLPEAFAFIYVANSSLGGGVQKDKLEKLLQKARYVSIGGPEGEKDENSKWLHMQENLLSKCALFVFNKWDQLNENGVQSVKDEIVRKLEKAWPGVDSKSQIIYMSTTNARAAQELGVITECFSSLMDRMRSMVLKSIEAKHELHWGWLYKLLSRIFFQAKVHVVSASRSREEVEKRLDKILSHLEKIEKNREKVMKGLRKVLNKNVDGIVERLVEHLSSKDVKERFSSWSLEEVPARKGSWTEVEENVNTLLFRRVQEFVYQWEDKTKAFENAHLSLTQRFQNCYDDVELQLQDLQSDAIDVDFDKQRFLTFRISRFQKLGWIVKGFFYGSPTLGVRLNFDLKSACKQSRAHDSKKWTGLAVQALYKDLLSSVSVGILARFINKNQLKSFVNDKLKDTQLCLDRIEARLSEKIKADRDLYEQCKKEKPVGERSAYQSLLHEVEQQRHQLALFGLTEVCAVRIDREKLNWKEEKSFFLGSGTFGNVYKGTMKIGDGKITTVALKVWKEALDVDNAIEIMEEMKNLRVLNNPHIVQFHGMLLDKDTLKTVLVMEKCKGHLKNHIFKELESPPSRSKDPTVFEEARRWAKEITDGLASIHAMGVVHRDLKLENILLTEENTVKIADVGLAKAEIDITGTYAGTPVYMAPEVFHSRVYGTKADIYSLGLIMWEMWYGQTAFADAPGTTPQDLFDWVDRGNRPVHRQGCKTPPPFWKQLMTQCWDEDPKKRPTAKECHERIVKSVSPENSV</sequence>
<evidence type="ECO:0000259" key="7">
    <source>
        <dbReference type="PROSITE" id="PS50011"/>
    </source>
</evidence>
<dbReference type="InterPro" id="IPR045063">
    <property type="entry name" value="Dynamin_N"/>
</dbReference>
<dbReference type="InterPro" id="IPR011009">
    <property type="entry name" value="Kinase-like_dom_sf"/>
</dbReference>
<keyword evidence="2" id="KW-0723">Serine/threonine-protein kinase</keyword>
<keyword evidence="2" id="KW-0418">Kinase</keyword>